<evidence type="ECO:0000313" key="3">
    <source>
        <dbReference type="EMBL" id="EDS02533.1"/>
    </source>
</evidence>
<dbReference type="OrthoDB" id="9798761at2"/>
<organism evidence="3 4">
    <name type="scientific">Alistipes putredinis DSM 17216</name>
    <dbReference type="NCBI Taxonomy" id="445970"/>
    <lineage>
        <taxon>Bacteria</taxon>
        <taxon>Pseudomonadati</taxon>
        <taxon>Bacteroidota</taxon>
        <taxon>Bacteroidia</taxon>
        <taxon>Bacteroidales</taxon>
        <taxon>Rikenellaceae</taxon>
        <taxon>Alistipes</taxon>
    </lineage>
</organism>
<dbReference type="PANTHER" id="PTHR35149:SF1">
    <property type="entry name" value="DUF5655 DOMAIN-CONTAINING PROTEIN"/>
    <property type="match status" value="1"/>
</dbReference>
<reference evidence="3" key="1">
    <citation type="submission" date="2007-10" db="EMBL/GenBank/DDBJ databases">
        <authorList>
            <person name="Fulton L."/>
            <person name="Clifton S."/>
            <person name="Fulton B."/>
            <person name="Xu J."/>
            <person name="Minx P."/>
            <person name="Pepin K.H."/>
            <person name="Johnson M."/>
            <person name="Thiruvilangam P."/>
            <person name="Bhonagiri V."/>
            <person name="Nash W.E."/>
            <person name="Mardis E.R."/>
            <person name="Wilson R.K."/>
        </authorList>
    </citation>
    <scope>NUCLEOTIDE SEQUENCE [LARGE SCALE GENOMIC DNA]</scope>
    <source>
        <strain evidence="3">DSM 17216</strain>
    </source>
</reference>
<feature type="domain" description="GmrSD restriction endonucleases C-terminal" evidence="2">
    <location>
        <begin position="436"/>
        <end position="568"/>
    </location>
</feature>
<dbReference type="AlphaFoldDB" id="B0MYF5"/>
<dbReference type="HOGENOM" id="CLU_011736_1_3_10"/>
<dbReference type="GeneID" id="73802571"/>
<dbReference type="InterPro" id="IPR011089">
    <property type="entry name" value="GmrSD_C"/>
</dbReference>
<dbReference type="Pfam" id="PF07510">
    <property type="entry name" value="GmrSD_C"/>
    <property type="match status" value="1"/>
</dbReference>
<evidence type="ECO:0000259" key="1">
    <source>
        <dbReference type="Pfam" id="PF03235"/>
    </source>
</evidence>
<dbReference type="RefSeq" id="WP_004328105.1">
    <property type="nucleotide sequence ID" value="NZ_DS499577.1"/>
</dbReference>
<gene>
    <name evidence="3" type="ORF">ALIPUT_02062</name>
</gene>
<dbReference type="InterPro" id="IPR004919">
    <property type="entry name" value="GmrSD_N"/>
</dbReference>
<sequence length="577" mass="67679">MDNQTTIGRLFGEDMITFVIPSYQRAYSWRVGKDGRVGQVDMFLNDIIDQPDNSSYFLGHYLFEKTQGNRYELIDGQQRLTTTVIFMSCLVKELRKRKIVRFDYNNMQYATEQIYERYLQPRYGSQKFETVPEDSSFFNRLIIECDSDYRIETGRRSERRIREASSFFEEKMATQTEEGTLFKWFHVIDNAIITTFLLSGESAKLTATQIFAFQNDRGLGLTTLEKLKAFLMHQIYRNNTTNAISNIHSVEAKFASIYNYIERLETKEDSVLGYHCSAFLSSYDSPLDAIKESLLRADDKTQWINSFVSELCCSYSLMCEIENTWHLFNSPIADVCILDKANSMPLVLKLCHYNSNGIDVRNIPAIDNALKLVEKILFKMTYTLGGYRTNNLISIAKKYKPDEYDNLIADLTYKCCHGFKEYWNFNGDCLRYFTANKYHYRRELRYVLYKYENYLRAKARQPLLSPDECTNVFRDVSVSNTLDHITPQTPDFVEYSEEFCNEYLNNIGNLSLLTWGNNSAKKNHNPANDGVVEMYNSIFYSHKEIYETLKSEKKWNEIQISERRDRIVAFIKDNWLD</sequence>
<comment type="caution">
    <text evidence="3">The sequence shown here is derived from an EMBL/GenBank/DDBJ whole genome shotgun (WGS) entry which is preliminary data.</text>
</comment>
<evidence type="ECO:0008006" key="5">
    <source>
        <dbReference type="Google" id="ProtNLM"/>
    </source>
</evidence>
<evidence type="ECO:0000259" key="2">
    <source>
        <dbReference type="Pfam" id="PF07510"/>
    </source>
</evidence>
<dbReference type="EMBL" id="ABFK02000020">
    <property type="protein sequence ID" value="EDS02533.1"/>
    <property type="molecule type" value="Genomic_DNA"/>
</dbReference>
<keyword evidence="4" id="KW-1185">Reference proteome</keyword>
<feature type="domain" description="GmrSD restriction endonucleases N-terminal" evidence="1">
    <location>
        <begin position="9"/>
        <end position="232"/>
    </location>
</feature>
<proteinExistence type="predicted"/>
<dbReference type="eggNOG" id="COG1479">
    <property type="taxonomic scope" value="Bacteria"/>
</dbReference>
<dbReference type="Pfam" id="PF03235">
    <property type="entry name" value="GmrSD_N"/>
    <property type="match status" value="1"/>
</dbReference>
<dbReference type="Proteomes" id="UP000005819">
    <property type="component" value="Unassembled WGS sequence"/>
</dbReference>
<evidence type="ECO:0000313" key="4">
    <source>
        <dbReference type="Proteomes" id="UP000005819"/>
    </source>
</evidence>
<accession>B0MYF5</accession>
<name>B0MYF5_9BACT</name>
<dbReference type="PANTHER" id="PTHR35149">
    <property type="entry name" value="SLL5132 PROTEIN"/>
    <property type="match status" value="1"/>
</dbReference>
<protein>
    <recommendedName>
        <fullName evidence="5">DUF262 domain-containing protein</fullName>
    </recommendedName>
</protein>
<reference evidence="3" key="2">
    <citation type="submission" date="2013-09" db="EMBL/GenBank/DDBJ databases">
        <title>Draft genome sequence of Alistipes putredinis (DSM 17216).</title>
        <authorList>
            <person name="Sudarsanam P."/>
            <person name="Ley R."/>
            <person name="Guruge J."/>
            <person name="Turnbaugh P.J."/>
            <person name="Mahowald M."/>
            <person name="Liep D."/>
            <person name="Gordon J."/>
        </authorList>
    </citation>
    <scope>NUCLEOTIDE SEQUENCE</scope>
    <source>
        <strain evidence="3">DSM 17216</strain>
    </source>
</reference>